<keyword evidence="2" id="KW-1185">Reference proteome</keyword>
<organism evidence="1 2">
    <name type="scientific">Iphiclides podalirius</name>
    <name type="common">scarce swallowtail</name>
    <dbReference type="NCBI Taxonomy" id="110791"/>
    <lineage>
        <taxon>Eukaryota</taxon>
        <taxon>Metazoa</taxon>
        <taxon>Ecdysozoa</taxon>
        <taxon>Arthropoda</taxon>
        <taxon>Hexapoda</taxon>
        <taxon>Insecta</taxon>
        <taxon>Pterygota</taxon>
        <taxon>Neoptera</taxon>
        <taxon>Endopterygota</taxon>
        <taxon>Lepidoptera</taxon>
        <taxon>Glossata</taxon>
        <taxon>Ditrysia</taxon>
        <taxon>Papilionoidea</taxon>
        <taxon>Papilionidae</taxon>
        <taxon>Papilioninae</taxon>
        <taxon>Iphiclides</taxon>
    </lineage>
</organism>
<feature type="non-terminal residue" evidence="1">
    <location>
        <position position="68"/>
    </location>
</feature>
<reference evidence="1" key="1">
    <citation type="submission" date="2022-03" db="EMBL/GenBank/DDBJ databases">
        <authorList>
            <person name="Martin H S."/>
        </authorList>
    </citation>
    <scope>NUCLEOTIDE SEQUENCE</scope>
</reference>
<sequence length="68" mass="7573">MIRSEVMLVRTMLRRPLVDHTEMADFGLVVESLSSGIREEAGAVADEDVVTSRQGLIMMKAPTNIKNR</sequence>
<dbReference type="Proteomes" id="UP000837857">
    <property type="component" value="Chromosome 11"/>
</dbReference>
<proteinExistence type="predicted"/>
<accession>A0ABN8HRU4</accession>
<evidence type="ECO:0000313" key="2">
    <source>
        <dbReference type="Proteomes" id="UP000837857"/>
    </source>
</evidence>
<name>A0ABN8HRU4_9NEOP</name>
<dbReference type="EMBL" id="OW152823">
    <property type="protein sequence ID" value="CAH2039163.1"/>
    <property type="molecule type" value="Genomic_DNA"/>
</dbReference>
<protein>
    <submittedName>
        <fullName evidence="1">Uncharacterized protein</fullName>
    </submittedName>
</protein>
<evidence type="ECO:0000313" key="1">
    <source>
        <dbReference type="EMBL" id="CAH2039163.1"/>
    </source>
</evidence>
<gene>
    <name evidence="1" type="ORF">IPOD504_LOCUS1537</name>
</gene>